<feature type="domain" description="DUS-like FMN-binding" evidence="1">
    <location>
        <begin position="70"/>
        <end position="339"/>
    </location>
</feature>
<dbReference type="OrthoDB" id="9977870at2759"/>
<dbReference type="Gene3D" id="3.20.20.70">
    <property type="entry name" value="Aldolase class I"/>
    <property type="match status" value="1"/>
</dbReference>
<protein>
    <recommendedName>
        <fullName evidence="1">DUS-like FMN-binding domain-containing protein</fullName>
    </recommendedName>
</protein>
<proteinExistence type="predicted"/>
<dbReference type="PANTHER" id="PTHR11082">
    <property type="entry name" value="TRNA-DIHYDROURIDINE SYNTHASE"/>
    <property type="match status" value="1"/>
</dbReference>
<accession>A0A6A5BUS9</accession>
<name>A0A6A5BUS9_NAEFO</name>
<reference evidence="2 3" key="1">
    <citation type="journal article" date="2019" name="Sci. Rep.">
        <title>Nanopore sequencing improves the draft genome of the human pathogenic amoeba Naegleria fowleri.</title>
        <authorList>
            <person name="Liechti N."/>
            <person name="Schurch N."/>
            <person name="Bruggmann R."/>
            <person name="Wittwer M."/>
        </authorList>
    </citation>
    <scope>NUCLEOTIDE SEQUENCE [LARGE SCALE GENOMIC DNA]</scope>
    <source>
        <strain evidence="2 3">ATCC 30894</strain>
    </source>
</reference>
<dbReference type="Pfam" id="PF01207">
    <property type="entry name" value="Dus"/>
    <property type="match status" value="1"/>
</dbReference>
<organism evidence="2 3">
    <name type="scientific">Naegleria fowleri</name>
    <name type="common">Brain eating amoeba</name>
    <dbReference type="NCBI Taxonomy" id="5763"/>
    <lineage>
        <taxon>Eukaryota</taxon>
        <taxon>Discoba</taxon>
        <taxon>Heterolobosea</taxon>
        <taxon>Tetramitia</taxon>
        <taxon>Eutetramitia</taxon>
        <taxon>Vahlkampfiidae</taxon>
        <taxon>Naegleria</taxon>
    </lineage>
</organism>
<evidence type="ECO:0000313" key="3">
    <source>
        <dbReference type="Proteomes" id="UP000444721"/>
    </source>
</evidence>
<dbReference type="VEuPathDB" id="AmoebaDB:NfTy_020940"/>
<dbReference type="SUPFAM" id="SSF51395">
    <property type="entry name" value="FMN-linked oxidoreductases"/>
    <property type="match status" value="1"/>
</dbReference>
<dbReference type="GeneID" id="68118909"/>
<dbReference type="EMBL" id="VFQX01000012">
    <property type="protein sequence ID" value="KAF0981833.1"/>
    <property type="molecule type" value="Genomic_DNA"/>
</dbReference>
<dbReference type="InterPro" id="IPR035587">
    <property type="entry name" value="DUS-like_FMN-bd"/>
</dbReference>
<sequence>MLNSEQHQPSSPSLLPSKRLNLNDNSFSLLNTSTLHSLDEYIPIDEMKPHHDILQMFRDAKQNNTYLRVQAPMVRYSKLAFRLLCLEYNCDVVYTPMIMADSFSKSQKARDSDFSTHVHDKPLVVQFAANNPTDFSLACQFAAPFCDGFDINCGCPQPYVMKENLGAALVTQPQKIFDMVHEANNKFISGHSRPIGVKIRIHPDDDSLEFKKTIDLARQIEKAGASWVTVHGRTHKQRTKNTKVNPDGPKIVKQALQIPVMHNGDVFTLKDANYLASYTGCDGIMSARGLLSNPALFSGFNQVPFECIERYLQISIQIGGIPFQLLHHHVMFMLYSHHQFLSNEVIEFSKCGSIAAILDFFENRGLRISL</sequence>
<dbReference type="OMA" id="WECIEDY"/>
<evidence type="ECO:0000313" key="2">
    <source>
        <dbReference type="EMBL" id="KAF0981833.1"/>
    </source>
</evidence>
<evidence type="ECO:0000259" key="1">
    <source>
        <dbReference type="Pfam" id="PF01207"/>
    </source>
</evidence>
<dbReference type="InterPro" id="IPR013785">
    <property type="entry name" value="Aldolase_TIM"/>
</dbReference>
<dbReference type="RefSeq" id="XP_044566546.1">
    <property type="nucleotide sequence ID" value="XM_044702131.1"/>
</dbReference>
<dbReference type="GO" id="GO:0017150">
    <property type="term" value="F:tRNA dihydrouridine synthase activity"/>
    <property type="evidence" value="ECO:0007669"/>
    <property type="project" value="TreeGrafter"/>
</dbReference>
<keyword evidence="3" id="KW-1185">Reference proteome</keyword>
<dbReference type="VEuPathDB" id="AmoebaDB:FDP41_011694"/>
<dbReference type="AlphaFoldDB" id="A0A6A5BUS9"/>
<dbReference type="PANTHER" id="PTHR11082:SF31">
    <property type="entry name" value="TRNA-DIHYDROURIDINE(20A_20B) SYNTHASE [NAD(P)+]-LIKE"/>
    <property type="match status" value="1"/>
</dbReference>
<gene>
    <name evidence="2" type="ORF">FDP41_011694</name>
</gene>
<dbReference type="VEuPathDB" id="AmoebaDB:NF0041120"/>
<comment type="caution">
    <text evidence="2">The sequence shown here is derived from an EMBL/GenBank/DDBJ whole genome shotgun (WGS) entry which is preliminary data.</text>
</comment>
<dbReference type="CDD" id="cd02801">
    <property type="entry name" value="DUS_like_FMN"/>
    <property type="match status" value="1"/>
</dbReference>
<dbReference type="Proteomes" id="UP000444721">
    <property type="component" value="Unassembled WGS sequence"/>
</dbReference>